<reference evidence="1" key="1">
    <citation type="submission" date="2023-10" db="EMBL/GenBank/DDBJ databases">
        <authorList>
            <person name="Rodriguez Cubillos JULIANA M."/>
            <person name="De Vega J."/>
        </authorList>
    </citation>
    <scope>NUCLEOTIDE SEQUENCE</scope>
</reference>
<dbReference type="EMBL" id="CASHSV030000206">
    <property type="protein sequence ID" value="CAJ2655206.1"/>
    <property type="molecule type" value="Genomic_DNA"/>
</dbReference>
<sequence length="52" mass="6104">MVSCLDFLISLIFGTMVKRFVSRTDKHNSELEPAKSPSIIIVERDRPRRHNY</sequence>
<name>A0ACB0KF82_TRIPR</name>
<keyword evidence="2" id="KW-1185">Reference proteome</keyword>
<dbReference type="Proteomes" id="UP001177021">
    <property type="component" value="Unassembled WGS sequence"/>
</dbReference>
<accession>A0ACB0KF82</accession>
<gene>
    <name evidence="1" type="ORF">MILVUS5_LOCUS22188</name>
</gene>
<evidence type="ECO:0000313" key="1">
    <source>
        <dbReference type="EMBL" id="CAJ2655206.1"/>
    </source>
</evidence>
<protein>
    <submittedName>
        <fullName evidence="1">Uncharacterized protein</fullName>
    </submittedName>
</protein>
<proteinExistence type="predicted"/>
<organism evidence="1 2">
    <name type="scientific">Trifolium pratense</name>
    <name type="common">Red clover</name>
    <dbReference type="NCBI Taxonomy" id="57577"/>
    <lineage>
        <taxon>Eukaryota</taxon>
        <taxon>Viridiplantae</taxon>
        <taxon>Streptophyta</taxon>
        <taxon>Embryophyta</taxon>
        <taxon>Tracheophyta</taxon>
        <taxon>Spermatophyta</taxon>
        <taxon>Magnoliopsida</taxon>
        <taxon>eudicotyledons</taxon>
        <taxon>Gunneridae</taxon>
        <taxon>Pentapetalae</taxon>
        <taxon>rosids</taxon>
        <taxon>fabids</taxon>
        <taxon>Fabales</taxon>
        <taxon>Fabaceae</taxon>
        <taxon>Papilionoideae</taxon>
        <taxon>50 kb inversion clade</taxon>
        <taxon>NPAAA clade</taxon>
        <taxon>Hologalegina</taxon>
        <taxon>IRL clade</taxon>
        <taxon>Trifolieae</taxon>
        <taxon>Trifolium</taxon>
    </lineage>
</organism>
<comment type="caution">
    <text evidence="1">The sequence shown here is derived from an EMBL/GenBank/DDBJ whole genome shotgun (WGS) entry which is preliminary data.</text>
</comment>
<evidence type="ECO:0000313" key="2">
    <source>
        <dbReference type="Proteomes" id="UP001177021"/>
    </source>
</evidence>